<organism evidence="1 2">
    <name type="scientific">Aliarcobacter skirrowii</name>
    <dbReference type="NCBI Taxonomy" id="28200"/>
    <lineage>
        <taxon>Bacteria</taxon>
        <taxon>Pseudomonadati</taxon>
        <taxon>Campylobacterota</taxon>
        <taxon>Epsilonproteobacteria</taxon>
        <taxon>Campylobacterales</taxon>
        <taxon>Arcobacteraceae</taxon>
        <taxon>Aliarcobacter</taxon>
    </lineage>
</organism>
<dbReference type="AlphaFoldDB" id="A0A2U2C1T6"/>
<gene>
    <name evidence="1" type="ORF">DF188_03745</name>
</gene>
<dbReference type="Proteomes" id="UP000245014">
    <property type="component" value="Unassembled WGS sequence"/>
</dbReference>
<evidence type="ECO:0000313" key="2">
    <source>
        <dbReference type="Proteomes" id="UP000245014"/>
    </source>
</evidence>
<dbReference type="STRING" id="28200.GCA_001572935_01046"/>
<reference evidence="1 2" key="1">
    <citation type="submission" date="2018-05" db="EMBL/GenBank/DDBJ databases">
        <title>Antimicrobial susceptibility testing and genomic analysis of Arcobacter skirrowii strains and one Arcobacter butzleri isolated from German poultry farms.</title>
        <authorList>
            <person name="Haenel I."/>
            <person name="Hotzel H."/>
            <person name="Tomaso H."/>
            <person name="Busch A."/>
        </authorList>
    </citation>
    <scope>NUCLEOTIDE SEQUENCE [LARGE SCALE GENOMIC DNA]</scope>
    <source>
        <strain evidence="2">v</strain>
    </source>
</reference>
<dbReference type="EMBL" id="QEYI01000002">
    <property type="protein sequence ID" value="PWE22234.1"/>
    <property type="molecule type" value="Genomic_DNA"/>
</dbReference>
<name>A0A2U2C1T6_9BACT</name>
<comment type="caution">
    <text evidence="1">The sequence shown here is derived from an EMBL/GenBank/DDBJ whole genome shotgun (WGS) entry which is preliminary data.</text>
</comment>
<accession>A0A2U2C1T6</accession>
<sequence length="110" mass="13032">MREVTEFFAKKNILFKDFKEILPKELNSRKKIKIFVGTTTDLKYYAIFVIDSKSRFIKKSAEELIEFSNILSSFVGHNFKVKELLIKSPICSKAREYLKDLKWSVRVDFK</sequence>
<protein>
    <submittedName>
        <fullName evidence="1">Uncharacterized protein</fullName>
    </submittedName>
</protein>
<proteinExistence type="predicted"/>
<evidence type="ECO:0000313" key="1">
    <source>
        <dbReference type="EMBL" id="PWE22234.1"/>
    </source>
</evidence>
<dbReference type="RefSeq" id="WP_109066374.1">
    <property type="nucleotide sequence ID" value="NZ_QEYG01000053.1"/>
</dbReference>